<evidence type="ECO:0000313" key="1">
    <source>
        <dbReference type="EMBL" id="QQQ43779.1"/>
    </source>
</evidence>
<name>A0ABD7C7M7_STEMA</name>
<gene>
    <name evidence="1" type="ORF">JJL50_07030</name>
</gene>
<dbReference type="EMBL" id="CP067993">
    <property type="protein sequence ID" value="QQQ43779.1"/>
    <property type="molecule type" value="Genomic_DNA"/>
</dbReference>
<dbReference type="Proteomes" id="UP000596095">
    <property type="component" value="Chromosome"/>
</dbReference>
<evidence type="ECO:0000313" key="2">
    <source>
        <dbReference type="Proteomes" id="UP000596095"/>
    </source>
</evidence>
<protein>
    <recommendedName>
        <fullName evidence="3">SMI1/KNR4 family protein</fullName>
    </recommendedName>
</protein>
<proteinExistence type="predicted"/>
<organism evidence="1 2">
    <name type="scientific">Stenotrophomonas maltophilia</name>
    <name type="common">Pseudomonas maltophilia</name>
    <name type="synonym">Xanthomonas maltophilia</name>
    <dbReference type="NCBI Taxonomy" id="40324"/>
    <lineage>
        <taxon>Bacteria</taxon>
        <taxon>Pseudomonadati</taxon>
        <taxon>Pseudomonadota</taxon>
        <taxon>Gammaproteobacteria</taxon>
        <taxon>Lysobacterales</taxon>
        <taxon>Lysobacteraceae</taxon>
        <taxon>Stenotrophomonas</taxon>
        <taxon>Stenotrophomonas maltophilia group</taxon>
    </lineage>
</organism>
<accession>A0ABD7C7M7</accession>
<evidence type="ECO:0008006" key="3">
    <source>
        <dbReference type="Google" id="ProtNLM"/>
    </source>
</evidence>
<sequence>MTTPDDIVRDLDDTFPHHKVCLSLKDVPQDVALPRSWENFGLRPDVAPVFPAGWSSFSNEFPSTIALFNDCLLGTALLLGDEIELAYIFHDGNSLYYYVGGRPVEGGAAETFEFKHLPRRLQDFYREVHDGYTFFPARSMGPQRLGDQSRISELVDEADDSFAAGWITVFSNGGGDYVAVNADNHGDSDGLIWWHENPEIPEFDIDVFSVMDAWMKIFLEDTKPREPRTKSGAR</sequence>
<dbReference type="AlphaFoldDB" id="A0ABD7C7M7"/>
<reference evidence="1 2" key="1">
    <citation type="submission" date="2021-01" db="EMBL/GenBank/DDBJ databases">
        <title>Genome Characterization of a novel Stenotrophomonas isolate with high keratinase activity.</title>
        <authorList>
            <person name="Cao Z.-J."/>
        </authorList>
    </citation>
    <scope>NUCLEOTIDE SEQUENCE [LARGE SCALE GENOMIC DNA]</scope>
    <source>
        <strain evidence="1 2">DHHJ</strain>
    </source>
</reference>
<dbReference type="RefSeq" id="WP_201118660.1">
    <property type="nucleotide sequence ID" value="NZ_CP067993.1"/>
</dbReference>